<organism evidence="2 3">
    <name type="scientific">Olea europaea subsp. europaea</name>
    <dbReference type="NCBI Taxonomy" id="158383"/>
    <lineage>
        <taxon>Eukaryota</taxon>
        <taxon>Viridiplantae</taxon>
        <taxon>Streptophyta</taxon>
        <taxon>Embryophyta</taxon>
        <taxon>Tracheophyta</taxon>
        <taxon>Spermatophyta</taxon>
        <taxon>Magnoliopsida</taxon>
        <taxon>eudicotyledons</taxon>
        <taxon>Gunneridae</taxon>
        <taxon>Pentapetalae</taxon>
        <taxon>asterids</taxon>
        <taxon>lamiids</taxon>
        <taxon>Lamiales</taxon>
        <taxon>Oleaceae</taxon>
        <taxon>Oleeae</taxon>
        <taxon>Olea</taxon>
    </lineage>
</organism>
<dbReference type="EMBL" id="CACTIH010000209">
    <property type="protein sequence ID" value="CAA2957120.1"/>
    <property type="molecule type" value="Genomic_DNA"/>
</dbReference>
<evidence type="ECO:0000313" key="3">
    <source>
        <dbReference type="Proteomes" id="UP000594638"/>
    </source>
</evidence>
<accession>A0A8S0PRF6</accession>
<dbReference type="AlphaFoldDB" id="A0A8S0PRF6"/>
<evidence type="ECO:0000256" key="1">
    <source>
        <dbReference type="SAM" id="MobiDB-lite"/>
    </source>
</evidence>
<dbReference type="PANTHER" id="PTHR36811:SF2">
    <property type="entry name" value="OS08G0444440 PROTEIN"/>
    <property type="match status" value="1"/>
</dbReference>
<feature type="region of interest" description="Disordered" evidence="1">
    <location>
        <begin position="100"/>
        <end position="133"/>
    </location>
</feature>
<proteinExistence type="predicted"/>
<dbReference type="Gramene" id="OE9A027182T1">
    <property type="protein sequence ID" value="OE9A027182C1"/>
    <property type="gene ID" value="OE9A027182"/>
</dbReference>
<protein>
    <submittedName>
        <fullName evidence="2">Uncharacterized protein</fullName>
    </submittedName>
</protein>
<dbReference type="OrthoDB" id="1080856at2759"/>
<reference evidence="2 3" key="1">
    <citation type="submission" date="2019-12" db="EMBL/GenBank/DDBJ databases">
        <authorList>
            <person name="Alioto T."/>
            <person name="Alioto T."/>
            <person name="Gomez Garrido J."/>
        </authorList>
    </citation>
    <scope>NUCLEOTIDE SEQUENCE [LARGE SCALE GENOMIC DNA]</scope>
</reference>
<gene>
    <name evidence="2" type="ORF">OLEA9_A027182</name>
</gene>
<evidence type="ECO:0000313" key="2">
    <source>
        <dbReference type="EMBL" id="CAA2957120.1"/>
    </source>
</evidence>
<dbReference type="Proteomes" id="UP000594638">
    <property type="component" value="Unassembled WGS sequence"/>
</dbReference>
<comment type="caution">
    <text evidence="2">The sequence shown here is derived from an EMBL/GenBank/DDBJ whole genome shotgun (WGS) entry which is preliminary data.</text>
</comment>
<keyword evidence="3" id="KW-1185">Reference proteome</keyword>
<dbReference type="PANTHER" id="PTHR36811">
    <property type="entry name" value="OS08G0444440 PROTEIN"/>
    <property type="match status" value="1"/>
</dbReference>
<name>A0A8S0PRF6_OLEEU</name>
<sequence length="192" mass="22072">MAKKVPSIALHKKKPIKNNNKRKKVRPIFKKIWDYFKSDSYMFAPLLSPTPSFNVEGYDYEPIKENKKKSKTKFLWEFVDYMKSDCYLYAPLVRRQPWLYSSNDTATPPPKDTGKHGDQTKNGTEEPTGPGGNAVNVLQENLHDDGISSSKSTIIKHVLVQGEKVKHRVQRKYCFVPGEMHAEKESSRIVVE</sequence>